<evidence type="ECO:0000256" key="16">
    <source>
        <dbReference type="SAM" id="MobiDB-lite"/>
    </source>
</evidence>
<evidence type="ECO:0000259" key="19">
    <source>
        <dbReference type="PROSITE" id="PS51194"/>
    </source>
</evidence>
<protein>
    <recommendedName>
        <fullName evidence="9">ATP-dependent RNA helicase DED1</fullName>
        <ecNumber evidence="1">3.6.4.13</ecNumber>
    </recommendedName>
    <alternativeName>
        <fullName evidence="10">ATP-dependent RNA helicase ded1</fullName>
    </alternativeName>
</protein>
<feature type="non-terminal residue" evidence="21">
    <location>
        <position position="694"/>
    </location>
</feature>
<keyword evidence="7" id="KW-0862">Zinc</keyword>
<dbReference type="OrthoDB" id="196131at2759"/>
<feature type="domain" description="DEAD-box RNA helicase Q" evidence="20">
    <location>
        <begin position="146"/>
        <end position="174"/>
    </location>
</feature>
<evidence type="ECO:0000259" key="18">
    <source>
        <dbReference type="PROSITE" id="PS51192"/>
    </source>
</evidence>
<dbReference type="Gene3D" id="3.40.50.300">
    <property type="entry name" value="P-loop containing nucleotide triphosphate hydrolases"/>
    <property type="match status" value="2"/>
</dbReference>
<evidence type="ECO:0000259" key="20">
    <source>
        <dbReference type="PROSITE" id="PS51195"/>
    </source>
</evidence>
<dbReference type="GO" id="GO:0003676">
    <property type="term" value="F:nucleic acid binding"/>
    <property type="evidence" value="ECO:0007669"/>
    <property type="project" value="InterPro"/>
</dbReference>
<dbReference type="GO" id="GO:0003724">
    <property type="term" value="F:RNA helicase activity"/>
    <property type="evidence" value="ECO:0007669"/>
    <property type="project" value="UniProtKB-EC"/>
</dbReference>
<evidence type="ECO:0000256" key="2">
    <source>
        <dbReference type="ARBA" id="ARBA00022723"/>
    </source>
</evidence>
<evidence type="ECO:0000313" key="22">
    <source>
        <dbReference type="Proteomes" id="UP000093000"/>
    </source>
</evidence>
<evidence type="ECO:0000256" key="4">
    <source>
        <dbReference type="ARBA" id="ARBA00022771"/>
    </source>
</evidence>
<evidence type="ECO:0000256" key="12">
    <source>
        <dbReference type="ARBA" id="ARBA00047984"/>
    </source>
</evidence>
<dbReference type="SUPFAM" id="SSF90209">
    <property type="entry name" value="Ran binding protein zinc finger-like"/>
    <property type="match status" value="2"/>
</dbReference>
<dbReference type="Pfam" id="PF00271">
    <property type="entry name" value="Helicase_C"/>
    <property type="match status" value="1"/>
</dbReference>
<dbReference type="PANTHER" id="PTHR47958">
    <property type="entry name" value="ATP-DEPENDENT RNA HELICASE DBP3"/>
    <property type="match status" value="1"/>
</dbReference>
<dbReference type="InterPro" id="IPR027417">
    <property type="entry name" value="P-loop_NTPase"/>
</dbReference>
<evidence type="ECO:0000256" key="8">
    <source>
        <dbReference type="ARBA" id="ARBA00022840"/>
    </source>
</evidence>
<dbReference type="Gene3D" id="4.10.1060.10">
    <property type="entry name" value="Zinc finger, RanBP2-type"/>
    <property type="match status" value="2"/>
</dbReference>
<feature type="compositionally biased region" description="Gly residues" evidence="16">
    <location>
        <begin position="46"/>
        <end position="56"/>
    </location>
</feature>
<dbReference type="InterPro" id="IPR014014">
    <property type="entry name" value="RNA_helicase_DEAD_Q_motif"/>
</dbReference>
<comment type="catalytic activity">
    <reaction evidence="12">
        <text>ATP + H2O = ADP + phosphate + H(+)</text>
        <dbReference type="Rhea" id="RHEA:13065"/>
        <dbReference type="ChEBI" id="CHEBI:15377"/>
        <dbReference type="ChEBI" id="CHEBI:15378"/>
        <dbReference type="ChEBI" id="CHEBI:30616"/>
        <dbReference type="ChEBI" id="CHEBI:43474"/>
        <dbReference type="ChEBI" id="CHEBI:456216"/>
        <dbReference type="EC" id="3.6.4.13"/>
    </reaction>
</comment>
<dbReference type="SMART" id="SM00490">
    <property type="entry name" value="HELICc"/>
    <property type="match status" value="1"/>
</dbReference>
<comment type="similarity">
    <text evidence="15">Belongs to the DEAD box helicase family.</text>
</comment>
<dbReference type="InterPro" id="IPR001876">
    <property type="entry name" value="Znf_RanBP2"/>
</dbReference>
<reference evidence="21 22" key="1">
    <citation type="submission" date="2016-03" db="EMBL/GenBank/DDBJ databases">
        <title>Choanephora cucurbitarum.</title>
        <authorList>
            <person name="Min B."/>
            <person name="Park H."/>
            <person name="Park J.-H."/>
            <person name="Shin H.-D."/>
            <person name="Choi I.-G."/>
        </authorList>
    </citation>
    <scope>NUCLEOTIDE SEQUENCE [LARGE SCALE GENOMIC DNA]</scope>
    <source>
        <strain evidence="21 22">KUS-F28377</strain>
    </source>
</reference>
<dbReference type="SUPFAM" id="SSF52540">
    <property type="entry name" value="P-loop containing nucleoside triphosphate hydrolases"/>
    <property type="match status" value="1"/>
</dbReference>
<dbReference type="PROSITE" id="PS51195">
    <property type="entry name" value="Q_MOTIF"/>
    <property type="match status" value="1"/>
</dbReference>
<dbReference type="SMART" id="SM00547">
    <property type="entry name" value="ZnF_RBZ"/>
    <property type="match status" value="2"/>
</dbReference>
<keyword evidence="5 15" id="KW-0378">Hydrolase</keyword>
<feature type="short sequence motif" description="Q motif" evidence="14">
    <location>
        <begin position="146"/>
        <end position="174"/>
    </location>
</feature>
<evidence type="ECO:0000256" key="9">
    <source>
        <dbReference type="ARBA" id="ARBA00024397"/>
    </source>
</evidence>
<dbReference type="EMBL" id="LUGH01000114">
    <property type="protein sequence ID" value="OBZ89095.1"/>
    <property type="molecule type" value="Genomic_DNA"/>
</dbReference>
<evidence type="ECO:0000256" key="11">
    <source>
        <dbReference type="ARBA" id="ARBA00025161"/>
    </source>
</evidence>
<dbReference type="Pfam" id="PF00641">
    <property type="entry name" value="Zn_ribbon_RanBP"/>
    <property type="match status" value="2"/>
</dbReference>
<dbReference type="PROSITE" id="PS00039">
    <property type="entry name" value="DEAD_ATP_HELICASE"/>
    <property type="match status" value="1"/>
</dbReference>
<evidence type="ECO:0000256" key="5">
    <source>
        <dbReference type="ARBA" id="ARBA00022801"/>
    </source>
</evidence>
<dbReference type="InterPro" id="IPR014001">
    <property type="entry name" value="Helicase_ATP-bd"/>
</dbReference>
<keyword evidence="2" id="KW-0479">Metal-binding</keyword>
<evidence type="ECO:0000256" key="1">
    <source>
        <dbReference type="ARBA" id="ARBA00012552"/>
    </source>
</evidence>
<feature type="domain" description="RanBP2-type" evidence="17">
    <location>
        <begin position="608"/>
        <end position="637"/>
    </location>
</feature>
<keyword evidence="6 15" id="KW-0347">Helicase</keyword>
<name>A0A1C7NJ64_9FUNG</name>
<dbReference type="CDD" id="cd18787">
    <property type="entry name" value="SF2_C_DEAD"/>
    <property type="match status" value="1"/>
</dbReference>
<feature type="domain" description="Helicase C-terminal" evidence="19">
    <location>
        <begin position="378"/>
        <end position="538"/>
    </location>
</feature>
<comment type="function">
    <text evidence="11">ATP-binding RNA helicase involved in translation initiation. Remodels RNA in response to ADP and ATP concentrations by facilitating disruption, but also formation of RNA duplexes.</text>
</comment>
<dbReference type="PROSITE" id="PS51192">
    <property type="entry name" value="HELICASE_ATP_BIND_1"/>
    <property type="match status" value="1"/>
</dbReference>
<dbReference type="InterPro" id="IPR036443">
    <property type="entry name" value="Znf_RanBP2_sf"/>
</dbReference>
<dbReference type="EC" id="3.6.4.13" evidence="1"/>
<evidence type="ECO:0000313" key="21">
    <source>
        <dbReference type="EMBL" id="OBZ89095.1"/>
    </source>
</evidence>
<sequence>MSWDPSGADFSSGNVDFGAGNVDFSSGNAQGGDFGNSGGDNFNSGGDFGNSGGDSNGGQDRSDRPPRPEPTEEQLQHRNYNWASNRARYEYNENALDEQGMAPRDSELEAELFEANSAEQQTTIDFSKYEKIPVRVERGAAPKPILSFDEADLHPVMKDNVRLARYSKPTPVQMYSVPIVTGGHDLMACAQTGSGKTAAFLIPTLSALFGRAQELQKPRPAPYETRAYRAEPLVLVIAPTRELCSQIFDECRRFTYRSSLRPCAVYGGADSLGQIRQLERGCDVLAAAPGRLMDFIQRGKIGLSRVKYLILDEADRMLDMGFEAVIRQLILKSGMPSDRQTLLFSATFPRAIRALARDFLRPDYLFLRVGRVGGTSSDITQKVMHVEEDEKREALRTLLNSQPPSRTLIFVETKRSADSLDHYLYERGFPSTSIHGDRTQMEREDALLAFKRGKCPILVATAVAARGIDIRNVMHVINYDMPQDMDEYIHRIGRTARVGKTGLATSFYNDRSNLLAPELTKLLAECKQEIPDFLKEYEPKEITWDADLEDTNVEAPSYAGQEYVPMERNAPGAPQGYNNAEATGAADGAWESGNGGDGGYGNSNSNGRPGDWDCPDCGISNFASRQACFKCSAARPEGAGGGAGGRGPRPRREGDWDCPSCGISNFASRTECFKCQTPKEGGSGGFGGDSYGGD</sequence>
<evidence type="ECO:0000259" key="17">
    <source>
        <dbReference type="PROSITE" id="PS50199"/>
    </source>
</evidence>
<keyword evidence="4 13" id="KW-0863">Zinc-finger</keyword>
<proteinExistence type="inferred from homology"/>
<dbReference type="AlphaFoldDB" id="A0A1C7NJ64"/>
<feature type="compositionally biased region" description="Gly residues" evidence="16">
    <location>
        <begin position="29"/>
        <end position="38"/>
    </location>
</feature>
<dbReference type="InterPro" id="IPR000629">
    <property type="entry name" value="RNA-helicase_DEAD-box_CS"/>
</dbReference>
<feature type="domain" description="RanBP2-type" evidence="17">
    <location>
        <begin position="652"/>
        <end position="681"/>
    </location>
</feature>
<dbReference type="Pfam" id="PF00270">
    <property type="entry name" value="DEAD"/>
    <property type="match status" value="1"/>
</dbReference>
<evidence type="ECO:0000256" key="15">
    <source>
        <dbReference type="RuleBase" id="RU000492"/>
    </source>
</evidence>
<evidence type="ECO:0000256" key="3">
    <source>
        <dbReference type="ARBA" id="ARBA00022741"/>
    </source>
</evidence>
<evidence type="ECO:0000256" key="14">
    <source>
        <dbReference type="PROSITE-ProRule" id="PRU00552"/>
    </source>
</evidence>
<dbReference type="SMART" id="SM00487">
    <property type="entry name" value="DEXDc"/>
    <property type="match status" value="1"/>
</dbReference>
<feature type="compositionally biased region" description="Basic and acidic residues" evidence="16">
    <location>
        <begin position="60"/>
        <end position="75"/>
    </location>
</feature>
<dbReference type="InterPro" id="IPR011545">
    <property type="entry name" value="DEAD/DEAH_box_helicase_dom"/>
</dbReference>
<evidence type="ECO:0000256" key="10">
    <source>
        <dbReference type="ARBA" id="ARBA00024405"/>
    </source>
</evidence>
<keyword evidence="8 15" id="KW-0067">ATP-binding</keyword>
<accession>A0A1C7NJ64</accession>
<dbReference type="Proteomes" id="UP000093000">
    <property type="component" value="Unassembled WGS sequence"/>
</dbReference>
<organism evidence="21 22">
    <name type="scientific">Choanephora cucurbitarum</name>
    <dbReference type="NCBI Taxonomy" id="101091"/>
    <lineage>
        <taxon>Eukaryota</taxon>
        <taxon>Fungi</taxon>
        <taxon>Fungi incertae sedis</taxon>
        <taxon>Mucoromycota</taxon>
        <taxon>Mucoromycotina</taxon>
        <taxon>Mucoromycetes</taxon>
        <taxon>Mucorales</taxon>
        <taxon>Mucorineae</taxon>
        <taxon>Choanephoraceae</taxon>
        <taxon>Choanephoroideae</taxon>
        <taxon>Choanephora</taxon>
    </lineage>
</organism>
<dbReference type="InParanoid" id="A0A1C7NJ64"/>
<dbReference type="FunFam" id="3.40.50.300:FF:000008">
    <property type="entry name" value="ATP-dependent RNA helicase RhlB"/>
    <property type="match status" value="1"/>
</dbReference>
<dbReference type="PROSITE" id="PS50199">
    <property type="entry name" value="ZF_RANBP2_2"/>
    <property type="match status" value="2"/>
</dbReference>
<comment type="caution">
    <text evidence="21">The sequence shown here is derived from an EMBL/GenBank/DDBJ whole genome shotgun (WGS) entry which is preliminary data.</text>
</comment>
<evidence type="ECO:0000256" key="13">
    <source>
        <dbReference type="PROSITE-ProRule" id="PRU00322"/>
    </source>
</evidence>
<evidence type="ECO:0000256" key="7">
    <source>
        <dbReference type="ARBA" id="ARBA00022833"/>
    </source>
</evidence>
<dbReference type="FunFam" id="3.40.50.300:FF:000397">
    <property type="entry name" value="Probable ATP-dependent RNA helicase DDX4"/>
    <property type="match status" value="1"/>
</dbReference>
<dbReference type="GO" id="GO:0016787">
    <property type="term" value="F:hydrolase activity"/>
    <property type="evidence" value="ECO:0007669"/>
    <property type="project" value="UniProtKB-KW"/>
</dbReference>
<dbReference type="PROSITE" id="PS01358">
    <property type="entry name" value="ZF_RANBP2_1"/>
    <property type="match status" value="2"/>
</dbReference>
<keyword evidence="3 15" id="KW-0547">Nucleotide-binding</keyword>
<dbReference type="GO" id="GO:0008270">
    <property type="term" value="F:zinc ion binding"/>
    <property type="evidence" value="ECO:0007669"/>
    <property type="project" value="UniProtKB-KW"/>
</dbReference>
<dbReference type="STRING" id="101091.A0A1C7NJ64"/>
<dbReference type="InterPro" id="IPR001650">
    <property type="entry name" value="Helicase_C-like"/>
</dbReference>
<dbReference type="PROSITE" id="PS51194">
    <property type="entry name" value="HELICASE_CTER"/>
    <property type="match status" value="1"/>
</dbReference>
<feature type="region of interest" description="Disordered" evidence="16">
    <location>
        <begin position="1"/>
        <end position="75"/>
    </location>
</feature>
<feature type="domain" description="Helicase ATP-binding" evidence="18">
    <location>
        <begin position="177"/>
        <end position="366"/>
    </location>
</feature>
<dbReference type="GO" id="GO:0005524">
    <property type="term" value="F:ATP binding"/>
    <property type="evidence" value="ECO:0007669"/>
    <property type="project" value="UniProtKB-KW"/>
</dbReference>
<feature type="region of interest" description="Disordered" evidence="16">
    <location>
        <begin position="566"/>
        <end position="604"/>
    </location>
</feature>
<evidence type="ECO:0000256" key="6">
    <source>
        <dbReference type="ARBA" id="ARBA00022806"/>
    </source>
</evidence>
<keyword evidence="22" id="KW-1185">Reference proteome</keyword>
<gene>
    <name evidence="21" type="primary">DED1_0</name>
    <name evidence="21" type="ORF">A0J61_02851</name>
</gene>